<name>A0ABW9N0L1_9FIRM</name>
<dbReference type="CDD" id="cd06849">
    <property type="entry name" value="lipoyl_domain"/>
    <property type="match status" value="1"/>
</dbReference>
<feature type="compositionally biased region" description="Low complexity" evidence="1">
    <location>
        <begin position="82"/>
        <end position="96"/>
    </location>
</feature>
<dbReference type="RefSeq" id="WP_410024209.1">
    <property type="nucleotide sequence ID" value="NZ_JBGMEG010000006.1"/>
</dbReference>
<comment type="caution">
    <text evidence="3">The sequence shown here is derived from an EMBL/GenBank/DDBJ whole genome shotgun (WGS) entry which is preliminary data.</text>
</comment>
<keyword evidence="4" id="KW-1185">Reference proteome</keyword>
<protein>
    <submittedName>
        <fullName evidence="3">Lipoyl domain-containing protein</fullName>
    </submittedName>
</protein>
<organism evidence="3 4">
    <name type="scientific">Anaerococcus groningensis</name>
    <dbReference type="NCBI Taxonomy" id="3115616"/>
    <lineage>
        <taxon>Bacteria</taxon>
        <taxon>Bacillati</taxon>
        <taxon>Bacillota</taxon>
        <taxon>Tissierellia</taxon>
        <taxon>Tissierellales</taxon>
        <taxon>Peptoniphilaceae</taxon>
        <taxon>Anaerococcus</taxon>
    </lineage>
</organism>
<reference evidence="3 4" key="1">
    <citation type="journal article" date="2025" name="Anaerobe">
        <title>Description of Anaerococcus kampingiae sp. nov., Anaerococcus groningensis sp. nov., Anaerococcus martiniensis sp. nov., and Anaerococcus cruorum sp. nov., isolated from human clinical specimens.</title>
        <authorList>
            <person name="Boiten K.E."/>
            <person name="Meijer J."/>
            <person name="van Wezel E.M."/>
            <person name="Veloo A.C.M."/>
        </authorList>
    </citation>
    <scope>NUCLEOTIDE SEQUENCE [LARGE SCALE GENOMIC DNA]</scope>
    <source>
        <strain evidence="3 4">ENR1011</strain>
    </source>
</reference>
<evidence type="ECO:0000313" key="4">
    <source>
        <dbReference type="Proteomes" id="UP001637993"/>
    </source>
</evidence>
<evidence type="ECO:0000313" key="3">
    <source>
        <dbReference type="EMBL" id="MFO3717647.1"/>
    </source>
</evidence>
<dbReference type="Pfam" id="PF00364">
    <property type="entry name" value="Biotin_lipoyl"/>
    <property type="match status" value="1"/>
</dbReference>
<sequence length="96" mass="10232">MEKELKVPVLNTTAEGGTLTKGLKSEREGVKAGEIVYEAEILKVTLEMKAVEDFLLKKILVNEGETINEGMSLAIGSPFIRSGTSTSPSTSISSDS</sequence>
<accession>A0ABW9N0L1</accession>
<dbReference type="EMBL" id="JBGMEG010000006">
    <property type="protein sequence ID" value="MFO3717647.1"/>
    <property type="molecule type" value="Genomic_DNA"/>
</dbReference>
<dbReference type="SUPFAM" id="SSF51230">
    <property type="entry name" value="Single hybrid motif"/>
    <property type="match status" value="1"/>
</dbReference>
<dbReference type="InterPro" id="IPR011053">
    <property type="entry name" value="Single_hybrid_motif"/>
</dbReference>
<dbReference type="Gene3D" id="2.40.50.100">
    <property type="match status" value="1"/>
</dbReference>
<feature type="domain" description="Lipoyl-binding" evidence="2">
    <location>
        <begin position="4"/>
        <end position="74"/>
    </location>
</feature>
<dbReference type="InterPro" id="IPR000089">
    <property type="entry name" value="Biotin_lipoyl"/>
</dbReference>
<dbReference type="Proteomes" id="UP001637993">
    <property type="component" value="Unassembled WGS sequence"/>
</dbReference>
<evidence type="ECO:0000259" key="2">
    <source>
        <dbReference type="Pfam" id="PF00364"/>
    </source>
</evidence>
<feature type="region of interest" description="Disordered" evidence="1">
    <location>
        <begin position="77"/>
        <end position="96"/>
    </location>
</feature>
<gene>
    <name evidence="3" type="ORF">AB9Q04_04665</name>
</gene>
<proteinExistence type="predicted"/>
<evidence type="ECO:0000256" key="1">
    <source>
        <dbReference type="SAM" id="MobiDB-lite"/>
    </source>
</evidence>